<dbReference type="CDD" id="cd01189">
    <property type="entry name" value="INT_ICEBs1_C_like"/>
    <property type="match status" value="1"/>
</dbReference>
<dbReference type="InterPro" id="IPR013762">
    <property type="entry name" value="Integrase-like_cat_sf"/>
</dbReference>
<dbReference type="PANTHER" id="PTHR30349:SF64">
    <property type="entry name" value="PROPHAGE INTEGRASE INTD-RELATED"/>
    <property type="match status" value="1"/>
</dbReference>
<dbReference type="Gene3D" id="1.10.443.10">
    <property type="entry name" value="Intergrase catalytic core"/>
    <property type="match status" value="1"/>
</dbReference>
<evidence type="ECO:0000313" key="4">
    <source>
        <dbReference type="Proteomes" id="UP001519328"/>
    </source>
</evidence>
<keyword evidence="1" id="KW-0233">DNA recombination</keyword>
<dbReference type="Proteomes" id="UP001519328">
    <property type="component" value="Unassembled WGS sequence"/>
</dbReference>
<organism evidence="3 4">
    <name type="scientific">Virgibacillus litoralis</name>
    <dbReference type="NCBI Taxonomy" id="578221"/>
    <lineage>
        <taxon>Bacteria</taxon>
        <taxon>Bacillati</taxon>
        <taxon>Bacillota</taxon>
        <taxon>Bacilli</taxon>
        <taxon>Bacillales</taxon>
        <taxon>Bacillaceae</taxon>
        <taxon>Virgibacillus</taxon>
    </lineage>
</organism>
<evidence type="ECO:0000259" key="2">
    <source>
        <dbReference type="PROSITE" id="PS51898"/>
    </source>
</evidence>
<name>A0ABS4HCB8_9BACI</name>
<dbReference type="PROSITE" id="PS51898">
    <property type="entry name" value="TYR_RECOMBINASE"/>
    <property type="match status" value="1"/>
</dbReference>
<dbReference type="InterPro" id="IPR011010">
    <property type="entry name" value="DNA_brk_join_enz"/>
</dbReference>
<sequence length="230" mass="26900">MQKDKIEEKDWEREELDAFLTATLKHGLRLDKERFYTLAFSGLPVGELCALKKSDLDLENNIISVTKTINSKNDNMREYDITTPKNDISVRKVEMEKPIMDMLRDLIRRNDTHKMKYRLQMEDFHDGDFVFSRENGYPYFGIDVNSRINRMLKKAKINRHASSHIFRHTHISMLTEAGIDLPTIMNRVGHKGPKTTLEIYTHVTNKMMKKASEKINHAYGDLLENISLLK</sequence>
<dbReference type="Pfam" id="PF00589">
    <property type="entry name" value="Phage_integrase"/>
    <property type="match status" value="1"/>
</dbReference>
<gene>
    <name evidence="3" type="ORF">J2Z82_001419</name>
</gene>
<dbReference type="InterPro" id="IPR002104">
    <property type="entry name" value="Integrase_catalytic"/>
</dbReference>
<evidence type="ECO:0000313" key="3">
    <source>
        <dbReference type="EMBL" id="MBP1948483.1"/>
    </source>
</evidence>
<dbReference type="PANTHER" id="PTHR30349">
    <property type="entry name" value="PHAGE INTEGRASE-RELATED"/>
    <property type="match status" value="1"/>
</dbReference>
<accession>A0ABS4HCB8</accession>
<reference evidence="3 4" key="1">
    <citation type="submission" date="2021-03" db="EMBL/GenBank/DDBJ databases">
        <title>Genomic Encyclopedia of Type Strains, Phase IV (KMG-IV): sequencing the most valuable type-strain genomes for metagenomic binning, comparative biology and taxonomic classification.</title>
        <authorList>
            <person name="Goeker M."/>
        </authorList>
    </citation>
    <scope>NUCLEOTIDE SEQUENCE [LARGE SCALE GENOMIC DNA]</scope>
    <source>
        <strain evidence="3 4">DSM 21085</strain>
    </source>
</reference>
<dbReference type="SUPFAM" id="SSF56349">
    <property type="entry name" value="DNA breaking-rejoining enzymes"/>
    <property type="match status" value="1"/>
</dbReference>
<dbReference type="EMBL" id="JAGGKK010000006">
    <property type="protein sequence ID" value="MBP1948483.1"/>
    <property type="molecule type" value="Genomic_DNA"/>
</dbReference>
<feature type="domain" description="Tyr recombinase" evidence="2">
    <location>
        <begin position="6"/>
        <end position="213"/>
    </location>
</feature>
<dbReference type="RefSeq" id="WP_245251168.1">
    <property type="nucleotide sequence ID" value="NZ_JAGGKK010000006.1"/>
</dbReference>
<dbReference type="InterPro" id="IPR050090">
    <property type="entry name" value="Tyrosine_recombinase_XerCD"/>
</dbReference>
<protein>
    <submittedName>
        <fullName evidence="3">Integrase</fullName>
    </submittedName>
</protein>
<comment type="caution">
    <text evidence="3">The sequence shown here is derived from an EMBL/GenBank/DDBJ whole genome shotgun (WGS) entry which is preliminary data.</text>
</comment>
<proteinExistence type="predicted"/>
<keyword evidence="4" id="KW-1185">Reference proteome</keyword>
<evidence type="ECO:0000256" key="1">
    <source>
        <dbReference type="ARBA" id="ARBA00023172"/>
    </source>
</evidence>